<evidence type="ECO:0000256" key="1">
    <source>
        <dbReference type="SAM" id="MobiDB-lite"/>
    </source>
</evidence>
<dbReference type="GeneID" id="38774308"/>
<accession>A0A401G5E8</accession>
<organism evidence="2 3">
    <name type="scientific">Sparassis crispa</name>
    <dbReference type="NCBI Taxonomy" id="139825"/>
    <lineage>
        <taxon>Eukaryota</taxon>
        <taxon>Fungi</taxon>
        <taxon>Dikarya</taxon>
        <taxon>Basidiomycota</taxon>
        <taxon>Agaricomycotina</taxon>
        <taxon>Agaricomycetes</taxon>
        <taxon>Polyporales</taxon>
        <taxon>Sparassidaceae</taxon>
        <taxon>Sparassis</taxon>
    </lineage>
</organism>
<sequence>MPTLIVTSVLTRNRLRPSIAVFQRDTAQSEPKADADKAYPAPEPDSLTVLKASRGYEYERQRAKKSAESERMRERKERYRRAWQQSAARSHKLMPHGNGSEKRKKAYGMEMDDDENVPPCVNEERGVTEDAARFRERHELDIASLIKSAKSTTPKSKVDDFEVIANVRSVIVLDDQVSNDFELDEPWEHISIEDGCESKVAVPSYAQILSKA</sequence>
<dbReference type="InParanoid" id="A0A401G5E8"/>
<proteinExistence type="predicted"/>
<dbReference type="EMBL" id="BFAD01000001">
    <property type="protein sequence ID" value="GBE77391.1"/>
    <property type="molecule type" value="Genomic_DNA"/>
</dbReference>
<dbReference type="AlphaFoldDB" id="A0A401G5E8"/>
<dbReference type="OrthoDB" id="3245714at2759"/>
<feature type="region of interest" description="Disordered" evidence="1">
    <location>
        <begin position="22"/>
        <end position="103"/>
    </location>
</feature>
<keyword evidence="3" id="KW-1185">Reference proteome</keyword>
<protein>
    <submittedName>
        <fullName evidence="2">Uncharacterized protein</fullName>
    </submittedName>
</protein>
<comment type="caution">
    <text evidence="2">The sequence shown here is derived from an EMBL/GenBank/DDBJ whole genome shotgun (WGS) entry which is preliminary data.</text>
</comment>
<name>A0A401G5E8_9APHY</name>
<reference evidence="2 3" key="1">
    <citation type="journal article" date="2018" name="Sci. Rep.">
        <title>Genome sequence of the cauliflower mushroom Sparassis crispa (Hanabiratake) and its association with beneficial usage.</title>
        <authorList>
            <person name="Kiyama R."/>
            <person name="Furutani Y."/>
            <person name="Kawaguchi K."/>
            <person name="Nakanishi T."/>
        </authorList>
    </citation>
    <scope>NUCLEOTIDE SEQUENCE [LARGE SCALE GENOMIC DNA]</scope>
</reference>
<dbReference type="RefSeq" id="XP_027608304.1">
    <property type="nucleotide sequence ID" value="XM_027752503.1"/>
</dbReference>
<gene>
    <name evidence="2" type="ORF">SCP_0102640</name>
</gene>
<evidence type="ECO:0000313" key="3">
    <source>
        <dbReference type="Proteomes" id="UP000287166"/>
    </source>
</evidence>
<dbReference type="Proteomes" id="UP000287166">
    <property type="component" value="Unassembled WGS sequence"/>
</dbReference>
<feature type="compositionally biased region" description="Basic and acidic residues" evidence="1">
    <location>
        <begin position="54"/>
        <end position="77"/>
    </location>
</feature>
<evidence type="ECO:0000313" key="2">
    <source>
        <dbReference type="EMBL" id="GBE77391.1"/>
    </source>
</evidence>